<keyword evidence="2" id="KW-1185">Reference proteome</keyword>
<evidence type="ECO:0000313" key="1">
    <source>
        <dbReference type="EMBL" id="SMX28727.1"/>
    </source>
</evidence>
<dbReference type="Proteomes" id="UP000225972">
    <property type="component" value="Unassembled WGS sequence"/>
</dbReference>
<organism evidence="1 2">
    <name type="scientific">Pelagimonas phthalicica</name>
    <dbReference type="NCBI Taxonomy" id="1037362"/>
    <lineage>
        <taxon>Bacteria</taxon>
        <taxon>Pseudomonadati</taxon>
        <taxon>Pseudomonadota</taxon>
        <taxon>Alphaproteobacteria</taxon>
        <taxon>Rhodobacterales</taxon>
        <taxon>Roseobacteraceae</taxon>
        <taxon>Pelagimonas</taxon>
    </lineage>
</organism>
<dbReference type="AlphaFoldDB" id="A0A238JEZ7"/>
<gene>
    <name evidence="1" type="ORF">TRP8649_02853</name>
</gene>
<accession>A0A238JEZ7</accession>
<reference evidence="2" key="1">
    <citation type="submission" date="2017-05" db="EMBL/GenBank/DDBJ databases">
        <authorList>
            <person name="Rodrigo-Torres L."/>
            <person name="Arahal R. D."/>
            <person name="Lucena T."/>
        </authorList>
    </citation>
    <scope>NUCLEOTIDE SEQUENCE [LARGE SCALE GENOMIC DNA]</scope>
    <source>
        <strain evidence="2">CECT 8649</strain>
    </source>
</reference>
<name>A0A238JEZ7_9RHOB</name>
<dbReference type="RefSeq" id="WP_099246277.1">
    <property type="nucleotide sequence ID" value="NZ_FXXP01000002.1"/>
</dbReference>
<dbReference type="EMBL" id="FXXP01000002">
    <property type="protein sequence ID" value="SMX28727.1"/>
    <property type="molecule type" value="Genomic_DNA"/>
</dbReference>
<protein>
    <submittedName>
        <fullName evidence="1">Uncharacterized protein</fullName>
    </submittedName>
</protein>
<proteinExistence type="predicted"/>
<evidence type="ECO:0000313" key="2">
    <source>
        <dbReference type="Proteomes" id="UP000225972"/>
    </source>
</evidence>
<sequence length="73" mass="8270">MRFRALFDASGEVMVKSQNGGDERCFSSWFTKPEKRFLALIHLSPDPAFQTRSPWIKEIGRIPAKAGPLAKFT</sequence>